<dbReference type="SUPFAM" id="SSF143744">
    <property type="entry name" value="GlcG-like"/>
    <property type="match status" value="1"/>
</dbReference>
<dbReference type="InterPro" id="IPR052517">
    <property type="entry name" value="GlcG_carb_metab_protein"/>
</dbReference>
<dbReference type="InterPro" id="IPR038084">
    <property type="entry name" value="PduO/GlcC-like_sf"/>
</dbReference>
<evidence type="ECO:0000313" key="2">
    <source>
        <dbReference type="Proteomes" id="UP000217696"/>
    </source>
</evidence>
<evidence type="ECO:0000313" key="1">
    <source>
        <dbReference type="EMBL" id="BAU28273.1"/>
    </source>
</evidence>
<reference evidence="1 2" key="1">
    <citation type="submission" date="2015-12" db="EMBL/GenBank/DDBJ databases">
        <title>Genome sequence of Aneurinibacillus soli.</title>
        <authorList>
            <person name="Lee J.S."/>
            <person name="Lee K.C."/>
            <person name="Kim K.K."/>
            <person name="Lee B.W."/>
        </authorList>
    </citation>
    <scope>NUCLEOTIDE SEQUENCE [LARGE SCALE GENOMIC DNA]</scope>
    <source>
        <strain evidence="1 2">CB4</strain>
    </source>
</reference>
<dbReference type="InterPro" id="IPR005624">
    <property type="entry name" value="PduO/GlcC-like"/>
</dbReference>
<proteinExistence type="predicted"/>
<name>A0A0U5AX13_9BACL</name>
<dbReference type="Pfam" id="PF03928">
    <property type="entry name" value="HbpS-like"/>
    <property type="match status" value="1"/>
</dbReference>
<organism evidence="1 2">
    <name type="scientific">Aneurinibacillus soli</name>
    <dbReference type="NCBI Taxonomy" id="1500254"/>
    <lineage>
        <taxon>Bacteria</taxon>
        <taxon>Bacillati</taxon>
        <taxon>Bacillota</taxon>
        <taxon>Bacilli</taxon>
        <taxon>Bacillales</taxon>
        <taxon>Paenibacillaceae</taxon>
        <taxon>Aneurinibacillus group</taxon>
        <taxon>Aneurinibacillus</taxon>
    </lineage>
</organism>
<gene>
    <name evidence="1" type="ORF">CB4_02447</name>
</gene>
<dbReference type="Gene3D" id="3.30.450.150">
    <property type="entry name" value="Haem-degrading domain"/>
    <property type="match status" value="1"/>
</dbReference>
<accession>A0A0U5AX13</accession>
<dbReference type="AlphaFoldDB" id="A0A0U5AX13"/>
<dbReference type="Proteomes" id="UP000217696">
    <property type="component" value="Chromosome"/>
</dbReference>
<keyword evidence="2" id="KW-1185">Reference proteome</keyword>
<dbReference type="EMBL" id="AP017312">
    <property type="protein sequence ID" value="BAU28273.1"/>
    <property type="molecule type" value="Genomic_DNA"/>
</dbReference>
<sequence length="141" mass="14995">MNKYRVKKSITNELAAQMVECSLTKANELGVQINVAIVDESGHLVHFSRMDGAPILSIDISINKAYTGAAFGIPTHEWHPLISQEPALREGIVHTSRLVTFGGGYPITVEGEIIGAIGVSGGSTEQDMACCVAALELVEST</sequence>
<dbReference type="PANTHER" id="PTHR34309">
    <property type="entry name" value="SLR1406 PROTEIN"/>
    <property type="match status" value="1"/>
</dbReference>
<dbReference type="OrthoDB" id="9778896at2"/>
<dbReference type="KEGG" id="asoc:CB4_02447"/>
<dbReference type="PANTHER" id="PTHR34309:SF1">
    <property type="entry name" value="PROTEIN GLCG"/>
    <property type="match status" value="1"/>
</dbReference>
<protein>
    <submittedName>
        <fullName evidence="1">Uncharacterized protein</fullName>
    </submittedName>
</protein>
<dbReference type="RefSeq" id="WP_096466041.1">
    <property type="nucleotide sequence ID" value="NZ_QJSZ01000001.1"/>
</dbReference>